<organism evidence="2 3">
    <name type="scientific">Priestia flexa</name>
    <dbReference type="NCBI Taxonomy" id="86664"/>
    <lineage>
        <taxon>Bacteria</taxon>
        <taxon>Bacillati</taxon>
        <taxon>Bacillota</taxon>
        <taxon>Bacilli</taxon>
        <taxon>Bacillales</taxon>
        <taxon>Bacillaceae</taxon>
        <taxon>Priestia</taxon>
    </lineage>
</organism>
<dbReference type="Proteomes" id="UP001284771">
    <property type="component" value="Unassembled WGS sequence"/>
</dbReference>
<dbReference type="EMBL" id="JAWUZT010000002">
    <property type="protein sequence ID" value="MDW8514678.1"/>
    <property type="molecule type" value="Genomic_DNA"/>
</dbReference>
<proteinExistence type="predicted"/>
<accession>A0ABU4J1X0</accession>
<feature type="region of interest" description="Disordered" evidence="1">
    <location>
        <begin position="1"/>
        <end position="48"/>
    </location>
</feature>
<evidence type="ECO:0000256" key="1">
    <source>
        <dbReference type="SAM" id="MobiDB-lite"/>
    </source>
</evidence>
<dbReference type="RefSeq" id="WP_156474890.1">
    <property type="nucleotide sequence ID" value="NZ_CP040367.1"/>
</dbReference>
<protein>
    <submittedName>
        <fullName evidence="2">Uncharacterized protein</fullName>
    </submittedName>
</protein>
<comment type="caution">
    <text evidence="2">The sequence shown here is derived from an EMBL/GenBank/DDBJ whole genome shotgun (WGS) entry which is preliminary data.</text>
</comment>
<evidence type="ECO:0000313" key="3">
    <source>
        <dbReference type="Proteomes" id="UP001284771"/>
    </source>
</evidence>
<feature type="compositionally biased region" description="Basic and acidic residues" evidence="1">
    <location>
        <begin position="1"/>
        <end position="10"/>
    </location>
</feature>
<gene>
    <name evidence="2" type="ORF">RIB56_00855</name>
</gene>
<reference evidence="3" key="1">
    <citation type="submission" date="2023-07" db="EMBL/GenBank/DDBJ databases">
        <title>Draft genomic sequences of Priestia flexa CCM isolated from the soil of an abandoned mine contaminated by free cyanide in the high Andean zone of Tacna, Peru.</title>
        <authorList>
            <person name="Caceda Quiroz C.J."/>
            <person name="Maraza Chooque G.J."/>
            <person name="Fora Quispe G.L."/>
            <person name="Carpio Mamani M."/>
        </authorList>
    </citation>
    <scope>NUCLEOTIDE SEQUENCE [LARGE SCALE GENOMIC DNA]</scope>
    <source>
        <strain evidence="3">CCM</strain>
    </source>
</reference>
<sequence length="48" mass="5531">MTRNERRNDEVTTEILSGVMPLSLSEERDNELPEGIQAMQANKQKKSR</sequence>
<name>A0ABU4J1X0_9BACI</name>
<keyword evidence="3" id="KW-1185">Reference proteome</keyword>
<evidence type="ECO:0000313" key="2">
    <source>
        <dbReference type="EMBL" id="MDW8514678.1"/>
    </source>
</evidence>